<accession>A0A0K0DS74</accession>
<evidence type="ECO:0000256" key="1">
    <source>
        <dbReference type="SAM" id="MobiDB-lite"/>
    </source>
</evidence>
<reference evidence="2" key="1">
    <citation type="submission" date="2015-08" db="UniProtKB">
        <authorList>
            <consortium name="WormBaseParasite"/>
        </authorList>
    </citation>
    <scope>IDENTIFICATION</scope>
</reference>
<name>A0A0K0DS74_STRER</name>
<dbReference type="AlphaFoldDB" id="A0A0K0DS74"/>
<organism evidence="2">
    <name type="scientific">Strongyloides stercoralis</name>
    <name type="common">Threadworm</name>
    <dbReference type="NCBI Taxonomy" id="6248"/>
    <lineage>
        <taxon>Eukaryota</taxon>
        <taxon>Metazoa</taxon>
        <taxon>Ecdysozoa</taxon>
        <taxon>Nematoda</taxon>
        <taxon>Chromadorea</taxon>
        <taxon>Rhabditida</taxon>
        <taxon>Tylenchina</taxon>
        <taxon>Panagrolaimomorpha</taxon>
        <taxon>Strongyloidoidea</taxon>
        <taxon>Strongyloididae</taxon>
        <taxon>Strongyloides</taxon>
    </lineage>
</organism>
<feature type="region of interest" description="Disordered" evidence="1">
    <location>
        <begin position="1"/>
        <end position="93"/>
    </location>
</feature>
<dbReference type="WBParaSite" id="SSTP_0000008300.1">
    <property type="protein sequence ID" value="SSTP_0000008300.1"/>
    <property type="gene ID" value="SSTP_0000008300"/>
</dbReference>
<feature type="compositionally biased region" description="Polar residues" evidence="1">
    <location>
        <begin position="44"/>
        <end position="57"/>
    </location>
</feature>
<feature type="compositionally biased region" description="Low complexity" evidence="1">
    <location>
        <begin position="1"/>
        <end position="22"/>
    </location>
</feature>
<proteinExistence type="predicted"/>
<sequence length="93" mass="10174">MSTPSNNGTNNGTNNLSSNHDNNQQKTITAETIAQAMLKKHQQKFQLAQGKSSSTGQLKVGPFARIKENEKKRTAIPTYDSDDDNDSPPISKN</sequence>
<evidence type="ECO:0000313" key="2">
    <source>
        <dbReference type="WBParaSite" id="SSTP_0000008300.1"/>
    </source>
</evidence>
<protein>
    <submittedName>
        <fullName evidence="2">Uncharacterized protein</fullName>
    </submittedName>
</protein>